<dbReference type="STRING" id="4113.M1BR27"/>
<keyword evidence="6 8" id="KW-0408">Iron</keyword>
<evidence type="ECO:0000256" key="6">
    <source>
        <dbReference type="ARBA" id="ARBA00023004"/>
    </source>
</evidence>
<dbReference type="SUPFAM" id="SSF48264">
    <property type="entry name" value="Cytochrome P450"/>
    <property type="match status" value="1"/>
</dbReference>
<dbReference type="PRINTS" id="PR00385">
    <property type="entry name" value="P450"/>
</dbReference>
<name>M1BR27_SOLTU</name>
<dbReference type="eggNOG" id="KOG0156">
    <property type="taxonomic scope" value="Eukaryota"/>
</dbReference>
<comment type="similarity">
    <text evidence="2 9">Belongs to the cytochrome P450 family.</text>
</comment>
<keyword evidence="11" id="KW-1185">Reference proteome</keyword>
<dbReference type="InterPro" id="IPR052306">
    <property type="entry name" value="CYP450_71D"/>
</dbReference>
<dbReference type="EnsemblPlants" id="PGSC0003DMT400050912">
    <property type="protein sequence ID" value="PGSC0003DMT400050912"/>
    <property type="gene ID" value="PGSC0003DMG400019774"/>
</dbReference>
<evidence type="ECO:0000256" key="4">
    <source>
        <dbReference type="ARBA" id="ARBA00022723"/>
    </source>
</evidence>
<dbReference type="InterPro" id="IPR001128">
    <property type="entry name" value="Cyt_P450"/>
</dbReference>
<evidence type="ECO:0000256" key="1">
    <source>
        <dbReference type="ARBA" id="ARBA00001971"/>
    </source>
</evidence>
<dbReference type="InParanoid" id="M1BR27"/>
<organism evidence="10 11">
    <name type="scientific">Solanum tuberosum</name>
    <name type="common">Potato</name>
    <dbReference type="NCBI Taxonomy" id="4113"/>
    <lineage>
        <taxon>Eukaryota</taxon>
        <taxon>Viridiplantae</taxon>
        <taxon>Streptophyta</taxon>
        <taxon>Embryophyta</taxon>
        <taxon>Tracheophyta</taxon>
        <taxon>Spermatophyta</taxon>
        <taxon>Magnoliopsida</taxon>
        <taxon>eudicotyledons</taxon>
        <taxon>Gunneridae</taxon>
        <taxon>Pentapetalae</taxon>
        <taxon>asterids</taxon>
        <taxon>lamiids</taxon>
        <taxon>Solanales</taxon>
        <taxon>Solanaceae</taxon>
        <taxon>Solanoideae</taxon>
        <taxon>Solaneae</taxon>
        <taxon>Solanum</taxon>
    </lineage>
</organism>
<dbReference type="InterPro" id="IPR002401">
    <property type="entry name" value="Cyt_P450_E_grp-I"/>
</dbReference>
<dbReference type="HOGENOM" id="CLU_001570_29_0_1"/>
<keyword evidence="4 8" id="KW-0479">Metal-binding</keyword>
<dbReference type="GO" id="GO:0005506">
    <property type="term" value="F:iron ion binding"/>
    <property type="evidence" value="ECO:0007669"/>
    <property type="project" value="InterPro"/>
</dbReference>
<dbReference type="InterPro" id="IPR017972">
    <property type="entry name" value="Cyt_P450_CS"/>
</dbReference>
<dbReference type="PaxDb" id="4113-PGSC0003DMT400050912"/>
<evidence type="ECO:0000256" key="2">
    <source>
        <dbReference type="ARBA" id="ARBA00010617"/>
    </source>
</evidence>
<dbReference type="FunFam" id="1.10.630.10:FF:000126">
    <property type="entry name" value="Predicted protein"/>
    <property type="match status" value="1"/>
</dbReference>
<comment type="cofactor">
    <cofactor evidence="1 8">
        <name>heme</name>
        <dbReference type="ChEBI" id="CHEBI:30413"/>
    </cofactor>
</comment>
<dbReference type="InterPro" id="IPR036396">
    <property type="entry name" value="Cyt_P450_sf"/>
</dbReference>
<keyword evidence="5 9" id="KW-0560">Oxidoreductase</keyword>
<dbReference type="GO" id="GO:0004497">
    <property type="term" value="F:monooxygenase activity"/>
    <property type="evidence" value="ECO:0007669"/>
    <property type="project" value="UniProtKB-KW"/>
</dbReference>
<dbReference type="AlphaFoldDB" id="M1BR27"/>
<dbReference type="PROSITE" id="PS00086">
    <property type="entry name" value="CYTOCHROME_P450"/>
    <property type="match status" value="1"/>
</dbReference>
<dbReference type="Proteomes" id="UP000011115">
    <property type="component" value="Unassembled WGS sequence"/>
</dbReference>
<dbReference type="PRINTS" id="PR00463">
    <property type="entry name" value="EP450I"/>
</dbReference>
<reference evidence="11" key="1">
    <citation type="journal article" date="2011" name="Nature">
        <title>Genome sequence and analysis of the tuber crop potato.</title>
        <authorList>
            <consortium name="The Potato Genome Sequencing Consortium"/>
        </authorList>
    </citation>
    <scope>NUCLEOTIDE SEQUENCE [LARGE SCALE GENOMIC DNA]</scope>
    <source>
        <strain evidence="11">cv. DM1-3 516 R44</strain>
    </source>
</reference>
<evidence type="ECO:0000256" key="5">
    <source>
        <dbReference type="ARBA" id="ARBA00023002"/>
    </source>
</evidence>
<keyword evidence="7 9" id="KW-0503">Monooxygenase</keyword>
<evidence type="ECO:0000256" key="9">
    <source>
        <dbReference type="RuleBase" id="RU000461"/>
    </source>
</evidence>
<feature type="binding site" description="axial binding residue" evidence="8">
    <location>
        <position position="204"/>
    </location>
    <ligand>
        <name>heme</name>
        <dbReference type="ChEBI" id="CHEBI:30413"/>
    </ligand>
    <ligandPart>
        <name>Fe</name>
        <dbReference type="ChEBI" id="CHEBI:18248"/>
    </ligandPart>
</feature>
<evidence type="ECO:0000256" key="3">
    <source>
        <dbReference type="ARBA" id="ARBA00022617"/>
    </source>
</evidence>
<sequence length="268" mass="30686">MVAVQFWRKDEEDVRSLHLENSCMSLYKRRAGSILLDWARDSGLSRCWTGVLGRDFLPGSGFAEKKKKTQVGSSGIVRWTLLELMKNPHIMAKAQSEVRRVFKGKKSYDEKDIEKLTYLNLVIKETLRLHAPVPLLAPREQTVIDGYTIPINTRVIVNGWTIGRDPESWDDHDNFIPERFENSSVDFIGNHFEFIPFGAGRRICPGMVFGLANVELPLAQLLYHFDWKLPNGTKPNDLDMTETHGLSAARAKDLYLIVVDHKNDEEKF</sequence>
<evidence type="ECO:0000313" key="10">
    <source>
        <dbReference type="EnsemblPlants" id="PGSC0003DMT400050912"/>
    </source>
</evidence>
<dbReference type="Pfam" id="PF00067">
    <property type="entry name" value="p450"/>
    <property type="match status" value="1"/>
</dbReference>
<evidence type="ECO:0000256" key="7">
    <source>
        <dbReference type="ARBA" id="ARBA00023033"/>
    </source>
</evidence>
<dbReference type="GO" id="GO:0016705">
    <property type="term" value="F:oxidoreductase activity, acting on paired donors, with incorporation or reduction of molecular oxygen"/>
    <property type="evidence" value="ECO:0007669"/>
    <property type="project" value="InterPro"/>
</dbReference>
<keyword evidence="3 8" id="KW-0349">Heme</keyword>
<dbReference type="GO" id="GO:0020037">
    <property type="term" value="F:heme binding"/>
    <property type="evidence" value="ECO:0007669"/>
    <property type="project" value="InterPro"/>
</dbReference>
<proteinExistence type="inferred from homology"/>
<evidence type="ECO:0000256" key="8">
    <source>
        <dbReference type="PIRSR" id="PIRSR602401-1"/>
    </source>
</evidence>
<dbReference type="PANTHER" id="PTHR47953:SF16">
    <property type="entry name" value="CYTOCHROME P450 71D8"/>
    <property type="match status" value="1"/>
</dbReference>
<dbReference type="PANTHER" id="PTHR47953">
    <property type="entry name" value="OS08G0105600 PROTEIN"/>
    <property type="match status" value="1"/>
</dbReference>
<evidence type="ECO:0000313" key="11">
    <source>
        <dbReference type="Proteomes" id="UP000011115"/>
    </source>
</evidence>
<protein>
    <submittedName>
        <fullName evidence="10">Cytochrome P450 hydroxylase</fullName>
    </submittedName>
</protein>
<accession>M1BR27</accession>
<dbReference type="Gene3D" id="1.10.630.10">
    <property type="entry name" value="Cytochrome P450"/>
    <property type="match status" value="1"/>
</dbReference>
<dbReference type="Gramene" id="PGSC0003DMT400050912">
    <property type="protein sequence ID" value="PGSC0003DMT400050912"/>
    <property type="gene ID" value="PGSC0003DMG400019774"/>
</dbReference>
<reference evidence="10" key="2">
    <citation type="submission" date="2015-06" db="UniProtKB">
        <authorList>
            <consortium name="EnsemblPlants"/>
        </authorList>
    </citation>
    <scope>IDENTIFICATION</scope>
    <source>
        <strain evidence="10">DM1-3 516 R44</strain>
    </source>
</reference>